<dbReference type="SUPFAM" id="SSF52402">
    <property type="entry name" value="Adenine nucleotide alpha hydrolases-like"/>
    <property type="match status" value="1"/>
</dbReference>
<dbReference type="InterPro" id="IPR014729">
    <property type="entry name" value="Rossmann-like_a/b/a_fold"/>
</dbReference>
<dbReference type="GO" id="GO:0006529">
    <property type="term" value="P:asparagine biosynthetic process"/>
    <property type="evidence" value="ECO:0007669"/>
    <property type="project" value="InterPro"/>
</dbReference>
<dbReference type="GO" id="GO:0004066">
    <property type="term" value="F:asparagine synthase (glutamine-hydrolyzing) activity"/>
    <property type="evidence" value="ECO:0007669"/>
    <property type="project" value="InterPro"/>
</dbReference>
<reference evidence="2 3" key="1">
    <citation type="submission" date="2018-05" db="EMBL/GenBank/DDBJ databases">
        <title>Genomic Encyclopedia of Type Strains, Phase IV (KMG-IV): sequencing the most valuable type-strain genomes for metagenomic binning, comparative biology and taxonomic classification.</title>
        <authorList>
            <person name="Goeker M."/>
        </authorList>
    </citation>
    <scope>NUCLEOTIDE SEQUENCE [LARGE SCALE GENOMIC DNA]</scope>
    <source>
        <strain evidence="2 3">DSM 100333</strain>
    </source>
</reference>
<name>A0A2U0U504_9BACT</name>
<dbReference type="CDD" id="cd01991">
    <property type="entry name" value="Asn_synthase_B_C"/>
    <property type="match status" value="1"/>
</dbReference>
<dbReference type="Proteomes" id="UP000245870">
    <property type="component" value="Unassembled WGS sequence"/>
</dbReference>
<keyword evidence="3" id="KW-1185">Reference proteome</keyword>
<gene>
    <name evidence="2" type="ORF">C7379_11453</name>
</gene>
<protein>
    <submittedName>
        <fullName evidence="2">Asparagine synthase</fullName>
    </submittedName>
</protein>
<dbReference type="Pfam" id="PF00733">
    <property type="entry name" value="Asn_synthase"/>
    <property type="match status" value="1"/>
</dbReference>
<sequence>MINKDFCLSSYIAYRYIFKEGINFYQGMEHKHFKPISDDQKIGVKTPEDIDREIQKQFDNLYSRHSNIGILLSGGMDSAILASYLRPGSHAYTFTAHGTDVFNQDAARSDHYCEKYGLIHHYIDISLEDYQQIVPIVMKRKCAPVHSIEPQIYKAALAAKSDGVTMMIVGESADLIFGGMDQLISRDWTFDAFAKRYTFLEPASVLTNPDESVKDLYESYRLPDNKIDYLKFMDEVFSIESSGSYLNAFGAADLDYYDPYARLVMTDQLDLKRVRNGEPKYLIRNLYALKYLETPIPNKIPMPRPVDMIFKDWKGPKRKEFKNNIDMNALTGNQKWQLWCAETFLNIYESEKD</sequence>
<evidence type="ECO:0000313" key="2">
    <source>
        <dbReference type="EMBL" id="PVX52706.1"/>
    </source>
</evidence>
<evidence type="ECO:0000313" key="3">
    <source>
        <dbReference type="Proteomes" id="UP000245870"/>
    </source>
</evidence>
<feature type="domain" description="Asparagine synthetase" evidence="1">
    <location>
        <begin position="66"/>
        <end position="196"/>
    </location>
</feature>
<accession>A0A2U0U504</accession>
<dbReference type="OrthoDB" id="9763290at2"/>
<dbReference type="AlphaFoldDB" id="A0A2U0U504"/>
<dbReference type="InterPro" id="IPR001962">
    <property type="entry name" value="Asn_synthase"/>
</dbReference>
<evidence type="ECO:0000259" key="1">
    <source>
        <dbReference type="Pfam" id="PF00733"/>
    </source>
</evidence>
<dbReference type="EMBL" id="QENY01000014">
    <property type="protein sequence ID" value="PVX52706.1"/>
    <property type="molecule type" value="Genomic_DNA"/>
</dbReference>
<proteinExistence type="predicted"/>
<organism evidence="2 3">
    <name type="scientific">Hallella colorans</name>
    <dbReference type="NCBI Taxonomy" id="1703337"/>
    <lineage>
        <taxon>Bacteria</taxon>
        <taxon>Pseudomonadati</taxon>
        <taxon>Bacteroidota</taxon>
        <taxon>Bacteroidia</taxon>
        <taxon>Bacteroidales</taxon>
        <taxon>Prevotellaceae</taxon>
        <taxon>Hallella</taxon>
    </lineage>
</organism>
<comment type="caution">
    <text evidence="2">The sequence shown here is derived from an EMBL/GenBank/DDBJ whole genome shotgun (WGS) entry which is preliminary data.</text>
</comment>
<dbReference type="Gene3D" id="3.40.50.620">
    <property type="entry name" value="HUPs"/>
    <property type="match status" value="1"/>
</dbReference>